<dbReference type="PANTHER" id="PTHR24024">
    <property type="entry name" value="PULMONARY SURFACTANT-ASSOCIATED PROTEIN A"/>
    <property type="match status" value="1"/>
</dbReference>
<dbReference type="EMBL" id="CASHTH010001692">
    <property type="protein sequence ID" value="CAI8018494.1"/>
    <property type="molecule type" value="Genomic_DNA"/>
</dbReference>
<dbReference type="InterPro" id="IPR051077">
    <property type="entry name" value="Ca-dependent_lectin"/>
</dbReference>
<gene>
    <name evidence="2" type="ORF">GBAR_LOCUS11217</name>
</gene>
<protein>
    <recommendedName>
        <fullName evidence="4">Short-chain collagen C4-like</fullName>
    </recommendedName>
</protein>
<evidence type="ECO:0000313" key="3">
    <source>
        <dbReference type="Proteomes" id="UP001174909"/>
    </source>
</evidence>
<feature type="chain" id="PRO_5041302042" description="Short-chain collagen C4-like" evidence="1">
    <location>
        <begin position="22"/>
        <end position="248"/>
    </location>
</feature>
<organism evidence="2 3">
    <name type="scientific">Geodia barretti</name>
    <name type="common">Barrett's horny sponge</name>
    <dbReference type="NCBI Taxonomy" id="519541"/>
    <lineage>
        <taxon>Eukaryota</taxon>
        <taxon>Metazoa</taxon>
        <taxon>Porifera</taxon>
        <taxon>Demospongiae</taxon>
        <taxon>Heteroscleromorpha</taxon>
        <taxon>Tetractinellida</taxon>
        <taxon>Astrophorina</taxon>
        <taxon>Geodiidae</taxon>
        <taxon>Geodia</taxon>
    </lineage>
</organism>
<keyword evidence="3" id="KW-1185">Reference proteome</keyword>
<comment type="caution">
    <text evidence="2">The sequence shown here is derived from an EMBL/GenBank/DDBJ whole genome shotgun (WGS) entry which is preliminary data.</text>
</comment>
<accession>A0AA35RVK6</accession>
<dbReference type="AlphaFoldDB" id="A0AA35RVK6"/>
<dbReference type="GO" id="GO:0005615">
    <property type="term" value="C:extracellular space"/>
    <property type="evidence" value="ECO:0007669"/>
    <property type="project" value="TreeGrafter"/>
</dbReference>
<evidence type="ECO:0008006" key="4">
    <source>
        <dbReference type="Google" id="ProtNLM"/>
    </source>
</evidence>
<dbReference type="PANTHER" id="PTHR24024:SF18">
    <property type="entry name" value="SHORT-CHAIN COLLAGEN C4-LIKE"/>
    <property type="match status" value="1"/>
</dbReference>
<evidence type="ECO:0000256" key="1">
    <source>
        <dbReference type="SAM" id="SignalP"/>
    </source>
</evidence>
<name>A0AA35RVK6_GEOBA</name>
<proteinExistence type="predicted"/>
<keyword evidence="1" id="KW-0732">Signal</keyword>
<reference evidence="2" key="1">
    <citation type="submission" date="2023-03" db="EMBL/GenBank/DDBJ databases">
        <authorList>
            <person name="Steffen K."/>
            <person name="Cardenas P."/>
        </authorList>
    </citation>
    <scope>NUCLEOTIDE SEQUENCE</scope>
</reference>
<evidence type="ECO:0000313" key="2">
    <source>
        <dbReference type="EMBL" id="CAI8018494.1"/>
    </source>
</evidence>
<feature type="signal peptide" evidence="1">
    <location>
        <begin position="1"/>
        <end position="21"/>
    </location>
</feature>
<sequence>MGKLLLFSTVLCAALATVVCAATSVSDHELVAKREYDDAYTQNSPDIYDEVVAMDEKQDDKNVKIFFRRGVSYVRWGRTVCPPKAEVVYVGRAAASHYSHKGGGANYQCVTLKPENFDFGPGTVDGSLIYGTEYEVGGNVPKALHTLQNNNVPCVVCYVATRSTKIMVPGTYKCPAKWTTEYYGFLMAGHHGHHRSSFECVDKTPEKADGGQADENGALFYFVEPRCGSLPCPPYDQQKEMTCAVCTR</sequence>
<dbReference type="Proteomes" id="UP001174909">
    <property type="component" value="Unassembled WGS sequence"/>
</dbReference>